<dbReference type="EMBL" id="LWMW01000136">
    <property type="protein sequence ID" value="KZX14987.1"/>
    <property type="molecule type" value="Genomic_DNA"/>
</dbReference>
<proteinExistence type="predicted"/>
<keyword evidence="2" id="KW-1185">Reference proteome</keyword>
<dbReference type="OrthoDB" id="81943at2157"/>
<dbReference type="AlphaFoldDB" id="A0A166CK92"/>
<dbReference type="RefSeq" id="WP_067260324.1">
    <property type="nucleotide sequence ID" value="NZ_LWMW01000136.1"/>
</dbReference>
<dbReference type="PATRIC" id="fig|47311.3.peg.1943"/>
<organism evidence="1 2">
    <name type="scientific">Methanobrevibacter cuticularis</name>
    <dbReference type="NCBI Taxonomy" id="47311"/>
    <lineage>
        <taxon>Archaea</taxon>
        <taxon>Methanobacteriati</taxon>
        <taxon>Methanobacteriota</taxon>
        <taxon>Methanomada group</taxon>
        <taxon>Methanobacteria</taxon>
        <taxon>Methanobacteriales</taxon>
        <taxon>Methanobacteriaceae</taxon>
        <taxon>Methanobrevibacter</taxon>
    </lineage>
</organism>
<name>A0A166CK92_9EURY</name>
<evidence type="ECO:0000313" key="1">
    <source>
        <dbReference type="EMBL" id="KZX14987.1"/>
    </source>
</evidence>
<reference evidence="1 2" key="1">
    <citation type="submission" date="2016-04" db="EMBL/GenBank/DDBJ databases">
        <title>Genome sequence of Methanobrevibacter cuticularis DSM 11139.</title>
        <authorList>
            <person name="Poehlein A."/>
            <person name="Seedorf H."/>
            <person name="Daniel R."/>
        </authorList>
    </citation>
    <scope>NUCLEOTIDE SEQUENCE [LARGE SCALE GENOMIC DNA]</scope>
    <source>
        <strain evidence="1 2">DSM 11139</strain>
    </source>
</reference>
<sequence>MKNISKKLFLGITLIFIMSMISISVVSASTITVIAKPSASNNLPYKDHTKTWENYCPLCHSHGTLVFNPKKTYEGELTCSNCGADYCGVTGKDKSFHGSRAELIPFKEIKKQTTENIDSTPSFLKSSANYLQLTIGTISNIIL</sequence>
<comment type="caution">
    <text evidence="1">The sequence shown here is derived from an EMBL/GenBank/DDBJ whole genome shotgun (WGS) entry which is preliminary data.</text>
</comment>
<protein>
    <submittedName>
        <fullName evidence="1">Uncharacterized protein</fullName>
    </submittedName>
</protein>
<dbReference type="Proteomes" id="UP000077275">
    <property type="component" value="Unassembled WGS sequence"/>
</dbReference>
<accession>A0A166CK92</accession>
<gene>
    <name evidence="1" type="ORF">MBCUT_17890</name>
</gene>
<evidence type="ECO:0000313" key="2">
    <source>
        <dbReference type="Proteomes" id="UP000077275"/>
    </source>
</evidence>